<evidence type="ECO:0000256" key="7">
    <source>
        <dbReference type="ARBA" id="ARBA00022989"/>
    </source>
</evidence>
<feature type="transmembrane region" description="Helical" evidence="12">
    <location>
        <begin position="88"/>
        <end position="108"/>
    </location>
</feature>
<proteinExistence type="inferred from homology"/>
<feature type="domain" description="Vitamin K epoxide reductase" evidence="13">
    <location>
        <begin position="3"/>
        <end position="136"/>
    </location>
</feature>
<evidence type="ECO:0000256" key="3">
    <source>
        <dbReference type="ARBA" id="ARBA00012278"/>
    </source>
</evidence>
<evidence type="ECO:0000259" key="13">
    <source>
        <dbReference type="SMART" id="SM00756"/>
    </source>
</evidence>
<dbReference type="InterPro" id="IPR038354">
    <property type="entry name" value="VKOR_sf"/>
</dbReference>
<keyword evidence="4 12" id="KW-0812">Transmembrane</keyword>
<keyword evidence="11" id="KW-0676">Redox-active center</keyword>
<dbReference type="EC" id="1.17.4.4" evidence="3"/>
<sequence>MHFLPFVIAIGFLLASYAFYVEFKFNEAQRLGLQYRALCDIGMFSCTKVFSSEFGHLTQFFGLPPISNAAIGMAFYLFEMLIERRTTLLLLTSGASCVGSLGLFYILTVILNDFCIVCFSIYVVNFTTFFTCLRRYRRTAAQTKHATGGATKRK</sequence>
<keyword evidence="15" id="KW-1185">Reference proteome</keyword>
<dbReference type="VEuPathDB" id="TriTrypDB:BSAL_89075"/>
<dbReference type="Pfam" id="PF07884">
    <property type="entry name" value="VKOR"/>
    <property type="match status" value="1"/>
</dbReference>
<evidence type="ECO:0000256" key="1">
    <source>
        <dbReference type="ARBA" id="ARBA00004477"/>
    </source>
</evidence>
<evidence type="ECO:0000256" key="11">
    <source>
        <dbReference type="ARBA" id="ARBA00023284"/>
    </source>
</evidence>
<evidence type="ECO:0000256" key="9">
    <source>
        <dbReference type="ARBA" id="ARBA00023136"/>
    </source>
</evidence>
<protein>
    <recommendedName>
        <fullName evidence="3">vitamin-K-epoxide reductase (warfarin-sensitive)</fullName>
        <ecNumber evidence="3">1.17.4.4</ecNumber>
    </recommendedName>
</protein>
<reference evidence="15" key="1">
    <citation type="submission" date="2015-09" db="EMBL/GenBank/DDBJ databases">
        <authorList>
            <consortium name="Pathogen Informatics"/>
        </authorList>
    </citation>
    <scope>NUCLEOTIDE SEQUENCE [LARGE SCALE GENOMIC DNA]</scope>
    <source>
        <strain evidence="15">Lake Konstanz</strain>
    </source>
</reference>
<dbReference type="EMBL" id="CYKH01001133">
    <property type="protein sequence ID" value="CUG84884.1"/>
    <property type="molecule type" value="Genomic_DNA"/>
</dbReference>
<dbReference type="GO" id="GO:0048038">
    <property type="term" value="F:quinone binding"/>
    <property type="evidence" value="ECO:0007669"/>
    <property type="project" value="UniProtKB-KW"/>
</dbReference>
<keyword evidence="7 12" id="KW-1133">Transmembrane helix</keyword>
<gene>
    <name evidence="14" type="ORF">BSAL_89075</name>
</gene>
<dbReference type="AlphaFoldDB" id="A0A0S4J6N8"/>
<dbReference type="CDD" id="cd12917">
    <property type="entry name" value="VKOR_euk"/>
    <property type="match status" value="1"/>
</dbReference>
<evidence type="ECO:0000256" key="5">
    <source>
        <dbReference type="ARBA" id="ARBA00022719"/>
    </source>
</evidence>
<evidence type="ECO:0000256" key="12">
    <source>
        <dbReference type="SAM" id="Phobius"/>
    </source>
</evidence>
<comment type="similarity">
    <text evidence="2">Belongs to the VKOR family.</text>
</comment>
<dbReference type="InterPro" id="IPR042406">
    <property type="entry name" value="VKORC1/VKORC1L1"/>
</dbReference>
<keyword evidence="6" id="KW-0256">Endoplasmic reticulum</keyword>
<dbReference type="SMART" id="SM00756">
    <property type="entry name" value="VKc"/>
    <property type="match status" value="1"/>
</dbReference>
<dbReference type="GO" id="GO:0047057">
    <property type="term" value="F:vitamin-K-epoxide reductase (warfarin-sensitive) activity"/>
    <property type="evidence" value="ECO:0007669"/>
    <property type="project" value="UniProtKB-EC"/>
</dbReference>
<feature type="transmembrane region" description="Helical" evidence="12">
    <location>
        <begin position="114"/>
        <end position="133"/>
    </location>
</feature>
<dbReference type="PANTHER" id="PTHR14519">
    <property type="entry name" value="VITAMIN K EPOXIDE REDUCTASE COMPLEX, SUBUNIT 1"/>
    <property type="match status" value="1"/>
</dbReference>
<feature type="transmembrane region" description="Helical" evidence="12">
    <location>
        <begin position="60"/>
        <end position="81"/>
    </location>
</feature>
<keyword evidence="9 12" id="KW-0472">Membrane</keyword>
<comment type="subcellular location">
    <subcellularLocation>
        <location evidence="1">Endoplasmic reticulum membrane</location>
        <topology evidence="1">Multi-pass membrane protein</topology>
    </subcellularLocation>
</comment>
<dbReference type="Proteomes" id="UP000051952">
    <property type="component" value="Unassembled WGS sequence"/>
</dbReference>
<dbReference type="GO" id="GO:0005789">
    <property type="term" value="C:endoplasmic reticulum membrane"/>
    <property type="evidence" value="ECO:0007669"/>
    <property type="project" value="UniProtKB-SubCell"/>
</dbReference>
<dbReference type="OMA" id="YVINFAL"/>
<evidence type="ECO:0000256" key="10">
    <source>
        <dbReference type="ARBA" id="ARBA00023157"/>
    </source>
</evidence>
<name>A0A0S4J6N8_BODSA</name>
<dbReference type="PANTHER" id="PTHR14519:SF5">
    <property type="entry name" value="VITAMIN K EPOXIDE REDUCTASE COMPLEX SUBUNIT 1-LIKE PROTEIN 1"/>
    <property type="match status" value="1"/>
</dbReference>
<dbReference type="OrthoDB" id="17010at2759"/>
<keyword evidence="8" id="KW-0560">Oxidoreductase</keyword>
<evidence type="ECO:0000256" key="2">
    <source>
        <dbReference type="ARBA" id="ARBA00006214"/>
    </source>
</evidence>
<evidence type="ECO:0000313" key="14">
    <source>
        <dbReference type="EMBL" id="CUG84884.1"/>
    </source>
</evidence>
<dbReference type="Gene3D" id="1.20.1440.130">
    <property type="entry name" value="VKOR domain"/>
    <property type="match status" value="1"/>
</dbReference>
<keyword evidence="5" id="KW-0874">Quinone</keyword>
<keyword evidence="10" id="KW-1015">Disulfide bond</keyword>
<dbReference type="GO" id="GO:0042373">
    <property type="term" value="P:vitamin K metabolic process"/>
    <property type="evidence" value="ECO:0007669"/>
    <property type="project" value="InterPro"/>
</dbReference>
<evidence type="ECO:0000313" key="15">
    <source>
        <dbReference type="Proteomes" id="UP000051952"/>
    </source>
</evidence>
<accession>A0A0S4J6N8</accession>
<organism evidence="14 15">
    <name type="scientific">Bodo saltans</name>
    <name type="common">Flagellated protozoan</name>
    <dbReference type="NCBI Taxonomy" id="75058"/>
    <lineage>
        <taxon>Eukaryota</taxon>
        <taxon>Discoba</taxon>
        <taxon>Euglenozoa</taxon>
        <taxon>Kinetoplastea</taxon>
        <taxon>Metakinetoplastina</taxon>
        <taxon>Eubodonida</taxon>
        <taxon>Bodonidae</taxon>
        <taxon>Bodo</taxon>
    </lineage>
</organism>
<evidence type="ECO:0000256" key="6">
    <source>
        <dbReference type="ARBA" id="ARBA00022824"/>
    </source>
</evidence>
<evidence type="ECO:0000256" key="8">
    <source>
        <dbReference type="ARBA" id="ARBA00023002"/>
    </source>
</evidence>
<dbReference type="InterPro" id="IPR012932">
    <property type="entry name" value="VKOR"/>
</dbReference>
<evidence type="ECO:0000256" key="4">
    <source>
        <dbReference type="ARBA" id="ARBA00022692"/>
    </source>
</evidence>